<dbReference type="InterPro" id="IPR019446">
    <property type="entry name" value="BMT5-like"/>
</dbReference>
<reference evidence="3 4" key="1">
    <citation type="submission" date="2017-12" db="EMBL/GenBank/DDBJ databases">
        <title>Sequencing, de novo assembly and annotation of complete genome of a new Thraustochytrid species, strain FCC1311.</title>
        <authorList>
            <person name="Sedici K."/>
            <person name="Godart F."/>
            <person name="Aiese Cigliano R."/>
            <person name="Sanseverino W."/>
            <person name="Barakat M."/>
            <person name="Ortet P."/>
            <person name="Marechal E."/>
            <person name="Cagnac O."/>
            <person name="Amato A."/>
        </authorList>
    </citation>
    <scope>NUCLEOTIDE SEQUENCE [LARGE SCALE GENOMIC DNA]</scope>
</reference>
<feature type="region of interest" description="Disordered" evidence="1">
    <location>
        <begin position="1"/>
        <end position="20"/>
    </location>
</feature>
<dbReference type="GO" id="GO:0070475">
    <property type="term" value="P:rRNA base methylation"/>
    <property type="evidence" value="ECO:0007669"/>
    <property type="project" value="InterPro"/>
</dbReference>
<proteinExistence type="predicted"/>
<dbReference type="GO" id="GO:0005737">
    <property type="term" value="C:cytoplasm"/>
    <property type="evidence" value="ECO:0007669"/>
    <property type="project" value="TreeGrafter"/>
</dbReference>
<gene>
    <name evidence="3" type="ORF">FCC1311_093382</name>
</gene>
<evidence type="ECO:0000313" key="3">
    <source>
        <dbReference type="EMBL" id="GBG33114.1"/>
    </source>
</evidence>
<name>A0A2R5GYP5_9STRA</name>
<evidence type="ECO:0000256" key="1">
    <source>
        <dbReference type="SAM" id="MobiDB-lite"/>
    </source>
</evidence>
<dbReference type="PANTHER" id="PTHR11538">
    <property type="entry name" value="PHENYLALANYL-TRNA SYNTHETASE"/>
    <property type="match status" value="1"/>
</dbReference>
<keyword evidence="3" id="KW-0489">Methyltransferase</keyword>
<dbReference type="Proteomes" id="UP000241890">
    <property type="component" value="Unassembled WGS sequence"/>
</dbReference>
<evidence type="ECO:0000259" key="2">
    <source>
        <dbReference type="Pfam" id="PF10354"/>
    </source>
</evidence>
<dbReference type="GO" id="GO:0070042">
    <property type="term" value="F:rRNA (uridine-N3-)-methyltransferase activity"/>
    <property type="evidence" value="ECO:0007669"/>
    <property type="project" value="InterPro"/>
</dbReference>
<dbReference type="InParanoid" id="A0A2R5GYP5"/>
<dbReference type="OrthoDB" id="273345at2759"/>
<feature type="compositionally biased region" description="Basic and acidic residues" evidence="1">
    <location>
        <begin position="45"/>
        <end position="56"/>
    </location>
</feature>
<protein>
    <submittedName>
        <fullName evidence="3">25S rRNA uridine-N3-methyltransferase</fullName>
    </submittedName>
</protein>
<feature type="region of interest" description="Disordered" evidence="1">
    <location>
        <begin position="45"/>
        <end position="107"/>
    </location>
</feature>
<feature type="region of interest" description="Disordered" evidence="1">
    <location>
        <begin position="320"/>
        <end position="342"/>
    </location>
</feature>
<dbReference type="PANTHER" id="PTHR11538:SF26">
    <property type="entry name" value="FERREDOXIN-FOLD ANTICODON-BINDING DOMAIN-CONTAINING PROTEIN 1"/>
    <property type="match status" value="1"/>
</dbReference>
<keyword evidence="4" id="KW-1185">Reference proteome</keyword>
<dbReference type="EMBL" id="BEYU01000144">
    <property type="protein sequence ID" value="GBG33114.1"/>
    <property type="molecule type" value="Genomic_DNA"/>
</dbReference>
<organism evidence="3 4">
    <name type="scientific">Hondaea fermentalgiana</name>
    <dbReference type="NCBI Taxonomy" id="2315210"/>
    <lineage>
        <taxon>Eukaryota</taxon>
        <taxon>Sar</taxon>
        <taxon>Stramenopiles</taxon>
        <taxon>Bigyra</taxon>
        <taxon>Labyrinthulomycetes</taxon>
        <taxon>Thraustochytrida</taxon>
        <taxon>Thraustochytriidae</taxon>
        <taxon>Hondaea</taxon>
    </lineage>
</organism>
<feature type="compositionally biased region" description="Basic residues" evidence="1">
    <location>
        <begin position="72"/>
        <end position="83"/>
    </location>
</feature>
<feature type="domain" description="25S rRNA (uridine-N(3))-methyltransferase BMT5-like" evidence="2">
    <location>
        <begin position="148"/>
        <end position="319"/>
    </location>
</feature>
<accession>A0A2R5GYP5</accession>
<evidence type="ECO:0000313" key="4">
    <source>
        <dbReference type="Proteomes" id="UP000241890"/>
    </source>
</evidence>
<sequence length="342" mass="35470">MARKGKARGVAALEKKRSKEQLATAARLAAAKGGFFAKAQLVAREARRAQGPERADQPGAAGPGDAQGAGKVPKKKRKLHVKSKLGSSAPSSMASSRRSGGGGSGGGGGAGLVVAGATVLDVVATSGGSVAGINPKAAGPYRSQDRILLVGEGNFSFAAGLSTIIGGSRLVASSLDTRQEVMEKYGMEAIGSLQALRLARGKAHHGIDATKAEDLRSCLGQVAAFDTIGFNFPHLGGATAEAVDANRAMLRGFFAACKQVLATKSSDPKSRPGRVAVTLRSTSFYESWGLENLAREEGFRLLETFPFEKEHYPGYQEARTNPAARASPGTEAATTRVFVTKK</sequence>
<keyword evidence="3" id="KW-0808">Transferase</keyword>
<feature type="compositionally biased region" description="Low complexity" evidence="1">
    <location>
        <begin position="84"/>
        <end position="98"/>
    </location>
</feature>
<dbReference type="AlphaFoldDB" id="A0A2R5GYP5"/>
<dbReference type="Pfam" id="PF10354">
    <property type="entry name" value="BMT5-like"/>
    <property type="match status" value="1"/>
</dbReference>
<comment type="caution">
    <text evidence="3">The sequence shown here is derived from an EMBL/GenBank/DDBJ whole genome shotgun (WGS) entry which is preliminary data.</text>
</comment>